<keyword evidence="4" id="KW-1185">Reference proteome</keyword>
<keyword evidence="1" id="KW-0677">Repeat</keyword>
<dbReference type="Gene3D" id="3.40.50.10490">
    <property type="entry name" value="Glucose-6-phosphate isomerase like protein, domain 1"/>
    <property type="match status" value="2"/>
</dbReference>
<name>A0A919IR52_9ACTN</name>
<dbReference type="SUPFAM" id="SSF53697">
    <property type="entry name" value="SIS domain"/>
    <property type="match status" value="1"/>
</dbReference>
<dbReference type="PANTHER" id="PTHR32502">
    <property type="entry name" value="N-ACETYLGALACTOSAMINE PERMEASE II COMPONENT-RELATED"/>
    <property type="match status" value="1"/>
</dbReference>
<gene>
    <name evidence="3" type="primary">agaS</name>
    <name evidence="3" type="ORF">Acy02nite_78140</name>
</gene>
<dbReference type="InterPro" id="IPR050303">
    <property type="entry name" value="GatZ_KbaZ_carbometab"/>
</dbReference>
<dbReference type="GO" id="GO:1901135">
    <property type="term" value="P:carbohydrate derivative metabolic process"/>
    <property type="evidence" value="ECO:0007669"/>
    <property type="project" value="InterPro"/>
</dbReference>
<dbReference type="GO" id="GO:0097367">
    <property type="term" value="F:carbohydrate derivative binding"/>
    <property type="evidence" value="ECO:0007669"/>
    <property type="project" value="InterPro"/>
</dbReference>
<organism evidence="3 4">
    <name type="scientific">Actinoplanes cyaneus</name>
    <dbReference type="NCBI Taxonomy" id="52696"/>
    <lineage>
        <taxon>Bacteria</taxon>
        <taxon>Bacillati</taxon>
        <taxon>Actinomycetota</taxon>
        <taxon>Actinomycetes</taxon>
        <taxon>Micromonosporales</taxon>
        <taxon>Micromonosporaceae</taxon>
        <taxon>Actinoplanes</taxon>
    </lineage>
</organism>
<dbReference type="AlphaFoldDB" id="A0A919IR52"/>
<dbReference type="GO" id="GO:0016853">
    <property type="term" value="F:isomerase activity"/>
    <property type="evidence" value="ECO:0007669"/>
    <property type="project" value="UniProtKB-KW"/>
</dbReference>
<evidence type="ECO:0000313" key="4">
    <source>
        <dbReference type="Proteomes" id="UP000619479"/>
    </source>
</evidence>
<evidence type="ECO:0000313" key="3">
    <source>
        <dbReference type="EMBL" id="GID69933.1"/>
    </source>
</evidence>
<dbReference type="GO" id="GO:0005886">
    <property type="term" value="C:plasma membrane"/>
    <property type="evidence" value="ECO:0007669"/>
    <property type="project" value="TreeGrafter"/>
</dbReference>
<dbReference type="Proteomes" id="UP000619479">
    <property type="component" value="Unassembled WGS sequence"/>
</dbReference>
<feature type="domain" description="SIS" evidence="2">
    <location>
        <begin position="196"/>
        <end position="342"/>
    </location>
</feature>
<evidence type="ECO:0000259" key="2">
    <source>
        <dbReference type="PROSITE" id="PS51464"/>
    </source>
</evidence>
<proteinExistence type="predicted"/>
<dbReference type="PROSITE" id="PS51464">
    <property type="entry name" value="SIS"/>
    <property type="match status" value="2"/>
</dbReference>
<dbReference type="InterPro" id="IPR035466">
    <property type="entry name" value="GlmS/AgaS_SIS"/>
</dbReference>
<dbReference type="EMBL" id="BOMH01000068">
    <property type="protein sequence ID" value="GID69933.1"/>
    <property type="molecule type" value="Genomic_DNA"/>
</dbReference>
<dbReference type="InterPro" id="IPR046348">
    <property type="entry name" value="SIS_dom_sf"/>
</dbReference>
<dbReference type="Pfam" id="PF01380">
    <property type="entry name" value="SIS"/>
    <property type="match status" value="1"/>
</dbReference>
<dbReference type="CDD" id="cd05008">
    <property type="entry name" value="SIS_GlmS_GlmD_1"/>
    <property type="match status" value="1"/>
</dbReference>
<comment type="caution">
    <text evidence="3">The sequence shown here is derived from an EMBL/GenBank/DDBJ whole genome shotgun (WGS) entry which is preliminary data.</text>
</comment>
<dbReference type="InterPro" id="IPR001347">
    <property type="entry name" value="SIS_dom"/>
</dbReference>
<dbReference type="RefSeq" id="WP_203752997.1">
    <property type="nucleotide sequence ID" value="NZ_BAAAUC010000128.1"/>
</dbReference>
<feature type="domain" description="SIS" evidence="2">
    <location>
        <begin position="36"/>
        <end position="186"/>
    </location>
</feature>
<reference evidence="3" key="1">
    <citation type="submission" date="2021-01" db="EMBL/GenBank/DDBJ databases">
        <title>Whole genome shotgun sequence of Actinoplanes cyaneus NBRC 14990.</title>
        <authorList>
            <person name="Komaki H."/>
            <person name="Tamura T."/>
        </authorList>
    </citation>
    <scope>NUCLEOTIDE SEQUENCE</scope>
    <source>
        <strain evidence="3">NBRC 14990</strain>
    </source>
</reference>
<evidence type="ECO:0000256" key="1">
    <source>
        <dbReference type="ARBA" id="ARBA00022737"/>
    </source>
</evidence>
<dbReference type="PANTHER" id="PTHR32502:SF3">
    <property type="entry name" value="D-GALACTOSAMINE-6-PHOSPHATE DEAMINASE AGAS-RELATED"/>
    <property type="match status" value="1"/>
</dbReference>
<dbReference type="GO" id="GO:0009401">
    <property type="term" value="P:phosphoenolpyruvate-dependent sugar phosphotransferase system"/>
    <property type="evidence" value="ECO:0007669"/>
    <property type="project" value="TreeGrafter"/>
</dbReference>
<accession>A0A919IR52</accession>
<sequence>MSGSDFTRAEIEQQPAVWRATRMVVQAARTDVDRLLAAALDDRTRIVLTGAGTSAYVGEILAPELTRLLKRPVEAIPTTDLVTDPHAVATGDQPVLLVSFARSGNSPESLAAAGLIDQLAPVAHHLVITCNAEGRLARAYESAGNAAVVTLPAATNDRGFAMTSSFTSMLLAAYLCLAGEADVDALAAAAETVLARSEDVRRAVTALRPERIVYLGSGSLKGLAREAALKTLELTAGTTVALGESSLGFRHGPKAALTPGTLAVVFVSGDSYRRAYDLDLARELAGDLGAERVVLVDAGEGTWHVPRSPGLPDALWAVLAVIPAQLTALACSLAAGLTPDNPFPGGEVNRVVQGVVIHPYGEGRN</sequence>
<protein>
    <submittedName>
        <fullName evidence="3">Tagatose-6-phosphate ketose isomerase</fullName>
    </submittedName>
</protein>
<keyword evidence="3" id="KW-0413">Isomerase</keyword>